<dbReference type="GO" id="GO:0050566">
    <property type="term" value="F:asparaginyl-tRNA synthase (glutamine-hydrolyzing) activity"/>
    <property type="evidence" value="ECO:0007669"/>
    <property type="project" value="RHEA"/>
</dbReference>
<proteinExistence type="inferred from homology"/>
<dbReference type="EC" id="6.3.5.-" evidence="6"/>
<dbReference type="eggNOG" id="COG0721">
    <property type="taxonomic scope" value="Bacteria"/>
</dbReference>
<dbReference type="Gene3D" id="1.10.20.60">
    <property type="entry name" value="Glu-tRNAGln amidotransferase C subunit, N-terminal domain"/>
    <property type="match status" value="1"/>
</dbReference>
<accession>C9RD94</accession>
<dbReference type="SUPFAM" id="SSF141000">
    <property type="entry name" value="Glu-tRNAGln amidotransferase C subunit"/>
    <property type="match status" value="1"/>
</dbReference>
<organism evidence="7 8">
    <name type="scientific">Ammonifex degensii (strain DSM 10501 / KC4)</name>
    <dbReference type="NCBI Taxonomy" id="429009"/>
    <lineage>
        <taxon>Bacteria</taxon>
        <taxon>Bacillati</taxon>
        <taxon>Bacillota</taxon>
        <taxon>Clostridia</taxon>
        <taxon>Thermoanaerobacterales</taxon>
        <taxon>Thermoanaerobacteraceae</taxon>
        <taxon>Ammonifex</taxon>
    </lineage>
</organism>
<dbReference type="GO" id="GO:0050567">
    <property type="term" value="F:glutaminyl-tRNA synthase (glutamine-hydrolyzing) activity"/>
    <property type="evidence" value="ECO:0007669"/>
    <property type="project" value="UniProtKB-UniRule"/>
</dbReference>
<gene>
    <name evidence="6" type="primary">gatC</name>
    <name evidence="7" type="ordered locus">Adeg_1095</name>
</gene>
<name>C9RD94_AMMDK</name>
<dbReference type="RefSeq" id="WP_015739098.1">
    <property type="nucleotide sequence ID" value="NC_013385.1"/>
</dbReference>
<dbReference type="Pfam" id="PF02686">
    <property type="entry name" value="GatC"/>
    <property type="match status" value="1"/>
</dbReference>
<comment type="similarity">
    <text evidence="1 6">Belongs to the GatC family.</text>
</comment>
<evidence type="ECO:0000256" key="3">
    <source>
        <dbReference type="ARBA" id="ARBA00024799"/>
    </source>
</evidence>
<dbReference type="HOGENOM" id="CLU_105899_1_2_9"/>
<dbReference type="InterPro" id="IPR003837">
    <property type="entry name" value="GatC"/>
</dbReference>
<dbReference type="PANTHER" id="PTHR15004:SF0">
    <property type="entry name" value="GLUTAMYL-TRNA(GLN) AMIDOTRANSFERASE SUBUNIT C, MITOCHONDRIAL"/>
    <property type="match status" value="1"/>
</dbReference>
<evidence type="ECO:0000313" key="7">
    <source>
        <dbReference type="EMBL" id="ACX52221.1"/>
    </source>
</evidence>
<dbReference type="NCBIfam" id="TIGR00135">
    <property type="entry name" value="gatC"/>
    <property type="match status" value="1"/>
</dbReference>
<dbReference type="GO" id="GO:0005524">
    <property type="term" value="F:ATP binding"/>
    <property type="evidence" value="ECO:0007669"/>
    <property type="project" value="UniProtKB-KW"/>
</dbReference>
<keyword evidence="6" id="KW-0436">Ligase</keyword>
<comment type="catalytic activity">
    <reaction evidence="4 6">
        <text>L-aspartyl-tRNA(Asn) + L-glutamine + ATP + H2O = L-asparaginyl-tRNA(Asn) + L-glutamate + ADP + phosphate + 2 H(+)</text>
        <dbReference type="Rhea" id="RHEA:14513"/>
        <dbReference type="Rhea" id="RHEA-COMP:9674"/>
        <dbReference type="Rhea" id="RHEA-COMP:9677"/>
        <dbReference type="ChEBI" id="CHEBI:15377"/>
        <dbReference type="ChEBI" id="CHEBI:15378"/>
        <dbReference type="ChEBI" id="CHEBI:29985"/>
        <dbReference type="ChEBI" id="CHEBI:30616"/>
        <dbReference type="ChEBI" id="CHEBI:43474"/>
        <dbReference type="ChEBI" id="CHEBI:58359"/>
        <dbReference type="ChEBI" id="CHEBI:78515"/>
        <dbReference type="ChEBI" id="CHEBI:78516"/>
        <dbReference type="ChEBI" id="CHEBI:456216"/>
    </reaction>
</comment>
<dbReference type="AlphaFoldDB" id="C9RD94"/>
<dbReference type="EMBL" id="CP001785">
    <property type="protein sequence ID" value="ACX52221.1"/>
    <property type="molecule type" value="Genomic_DNA"/>
</dbReference>
<evidence type="ECO:0000256" key="6">
    <source>
        <dbReference type="HAMAP-Rule" id="MF_00122"/>
    </source>
</evidence>
<evidence type="ECO:0000256" key="4">
    <source>
        <dbReference type="ARBA" id="ARBA00047380"/>
    </source>
</evidence>
<dbReference type="InterPro" id="IPR036113">
    <property type="entry name" value="Asp/Glu-ADT_sf_sub_c"/>
</dbReference>
<evidence type="ECO:0000256" key="5">
    <source>
        <dbReference type="ARBA" id="ARBA00047913"/>
    </source>
</evidence>
<evidence type="ECO:0000313" key="8">
    <source>
        <dbReference type="Proteomes" id="UP000002620"/>
    </source>
</evidence>
<comment type="catalytic activity">
    <reaction evidence="5 6">
        <text>L-glutamyl-tRNA(Gln) + L-glutamine + ATP + H2O = L-glutaminyl-tRNA(Gln) + L-glutamate + ADP + phosphate + H(+)</text>
        <dbReference type="Rhea" id="RHEA:17521"/>
        <dbReference type="Rhea" id="RHEA-COMP:9681"/>
        <dbReference type="Rhea" id="RHEA-COMP:9684"/>
        <dbReference type="ChEBI" id="CHEBI:15377"/>
        <dbReference type="ChEBI" id="CHEBI:15378"/>
        <dbReference type="ChEBI" id="CHEBI:29985"/>
        <dbReference type="ChEBI" id="CHEBI:30616"/>
        <dbReference type="ChEBI" id="CHEBI:43474"/>
        <dbReference type="ChEBI" id="CHEBI:58359"/>
        <dbReference type="ChEBI" id="CHEBI:78520"/>
        <dbReference type="ChEBI" id="CHEBI:78521"/>
        <dbReference type="ChEBI" id="CHEBI:456216"/>
    </reaction>
</comment>
<dbReference type="GO" id="GO:0006450">
    <property type="term" value="P:regulation of translational fidelity"/>
    <property type="evidence" value="ECO:0007669"/>
    <property type="project" value="InterPro"/>
</dbReference>
<dbReference type="KEGG" id="adg:Adeg_1095"/>
<evidence type="ECO:0000256" key="2">
    <source>
        <dbReference type="ARBA" id="ARBA00011123"/>
    </source>
</evidence>
<dbReference type="GO" id="GO:0070681">
    <property type="term" value="P:glutaminyl-tRNAGln biosynthesis via transamidation"/>
    <property type="evidence" value="ECO:0007669"/>
    <property type="project" value="TreeGrafter"/>
</dbReference>
<evidence type="ECO:0000256" key="1">
    <source>
        <dbReference type="ARBA" id="ARBA00010757"/>
    </source>
</evidence>
<sequence>MLSRSEVEHVAALARLELSEEEKELFARQLGKIIEYVNTLQELPTDDVPPLVHVVPLKNVWREDKVEEHLEVEKVLSRAPDREERFFRVSRVV</sequence>
<protein>
    <recommendedName>
        <fullName evidence="6">Aspartyl/glutamyl-tRNA(Asn/Gln) amidotransferase subunit C</fullName>
        <shortName evidence="6">Asp/Glu-ADT subunit C</shortName>
        <ecNumber evidence="6">6.3.5.-</ecNumber>
    </recommendedName>
</protein>
<keyword evidence="8" id="KW-1185">Reference proteome</keyword>
<comment type="function">
    <text evidence="3 6">Allows the formation of correctly charged Asn-tRNA(Asn) or Gln-tRNA(Gln) through the transamidation of misacylated Asp-tRNA(Asn) or Glu-tRNA(Gln) in organisms which lack either or both of asparaginyl-tRNA or glutaminyl-tRNA synthetases. The reaction takes place in the presence of glutamine and ATP through an activated phospho-Asp-tRNA(Asn) or phospho-Glu-tRNA(Gln).</text>
</comment>
<dbReference type="HAMAP" id="MF_00122">
    <property type="entry name" value="GatC"/>
    <property type="match status" value="1"/>
</dbReference>
<reference evidence="7 8" key="1">
    <citation type="submission" date="2009-10" db="EMBL/GenBank/DDBJ databases">
        <title>Complete sequence of chromosome of Ammonifex degensii KC4.</title>
        <authorList>
            <consortium name="US DOE Joint Genome Institute"/>
            <person name="Kerfeld C."/>
            <person name="Goodner B."/>
            <person name="Huber H."/>
            <person name="Stetter K."/>
            <person name="Lucas S."/>
            <person name="Copeland A."/>
            <person name="Lapidus A."/>
            <person name="Glavina del Rio T."/>
            <person name="Dalin E."/>
            <person name="Tice H."/>
            <person name="Bruce D."/>
            <person name="Goodwin L."/>
            <person name="Pitluck S."/>
            <person name="Saunders E."/>
            <person name="Brettin T."/>
            <person name="Detter J.C."/>
            <person name="Han C."/>
            <person name="Larimer F."/>
            <person name="Land M."/>
            <person name="Hauser L."/>
            <person name="Kyrpides N."/>
            <person name="Ovchinnikova G."/>
            <person name="Richardson P."/>
        </authorList>
    </citation>
    <scope>NUCLEOTIDE SEQUENCE [LARGE SCALE GENOMIC DNA]</scope>
    <source>
        <strain evidence="8">DSM 10501 / KC4</strain>
    </source>
</reference>
<keyword evidence="6" id="KW-0648">Protein biosynthesis</keyword>
<keyword evidence="6" id="KW-0547">Nucleotide-binding</keyword>
<comment type="subunit">
    <text evidence="2 6">Heterotrimer of A, B and C subunits.</text>
</comment>
<dbReference type="GO" id="GO:0006412">
    <property type="term" value="P:translation"/>
    <property type="evidence" value="ECO:0007669"/>
    <property type="project" value="UniProtKB-UniRule"/>
</dbReference>
<dbReference type="PANTHER" id="PTHR15004">
    <property type="entry name" value="GLUTAMYL-TRNA(GLN) AMIDOTRANSFERASE SUBUNIT C, MITOCHONDRIAL"/>
    <property type="match status" value="1"/>
</dbReference>
<dbReference type="Proteomes" id="UP000002620">
    <property type="component" value="Chromosome"/>
</dbReference>
<keyword evidence="6" id="KW-0067">ATP-binding</keyword>
<dbReference type="STRING" id="429009.Adeg_1095"/>